<protein>
    <submittedName>
        <fullName evidence="7">D-3-phosphoglycerate dehydrogenase</fullName>
    </submittedName>
</protein>
<dbReference type="InterPro" id="IPR036291">
    <property type="entry name" value="NAD(P)-bd_dom_sf"/>
</dbReference>
<dbReference type="PANTHER" id="PTHR42789:SF1">
    <property type="entry name" value="D-ISOMER SPECIFIC 2-HYDROXYACID DEHYDROGENASE FAMILY PROTEIN (AFU_ORTHOLOGUE AFUA_6G10090)"/>
    <property type="match status" value="1"/>
</dbReference>
<dbReference type="Proteomes" id="UP000315095">
    <property type="component" value="Unassembled WGS sequence"/>
</dbReference>
<organism evidence="7 8">
    <name type="scientific">Komagataeibacter diospyri</name>
    <dbReference type="NCBI Taxonomy" id="1932662"/>
    <lineage>
        <taxon>Bacteria</taxon>
        <taxon>Pseudomonadati</taxon>
        <taxon>Pseudomonadota</taxon>
        <taxon>Alphaproteobacteria</taxon>
        <taxon>Acetobacterales</taxon>
        <taxon>Acetobacteraceae</taxon>
        <taxon>Komagataeibacter</taxon>
    </lineage>
</organism>
<sequence length="320" mass="34624">MPHILVAGRLHSAGLALLDRTPGVTYDYVEEISEESYAPFMADVDGLILRTQPLSAATVERASRLRVVSRHGVGYDGIDLPALDRRDITLCIVGDVNSVSVAEHAMTLILACAKYLVRADQAVRHGQWDWRNRLMAGEVGGRRLLILGYGRTGRHLATMAAGFGMEIRAYDPYLSTRGKWPAGPVREVADLHDGLEWADIISVNVPKGDRPLVGEAELRRVRSGAIIVNTARGGIVDEAALAAAILNGRIAAAGLDVFDPEPPSVHNPLIGLDQVILTPHIAGLTAQAAERMAIHCVRNVLDFFAGTLDPTLIVNREFVK</sequence>
<dbReference type="PANTHER" id="PTHR42789">
    <property type="entry name" value="D-ISOMER SPECIFIC 2-HYDROXYACID DEHYDROGENASE FAMILY PROTEIN (AFU_ORTHOLOGUE AFUA_6G10090)"/>
    <property type="match status" value="1"/>
</dbReference>
<keyword evidence="8" id="KW-1185">Reference proteome</keyword>
<evidence type="ECO:0000256" key="2">
    <source>
        <dbReference type="ARBA" id="ARBA00023002"/>
    </source>
</evidence>
<dbReference type="InterPro" id="IPR050857">
    <property type="entry name" value="D-2-hydroxyacid_DH"/>
</dbReference>
<dbReference type="SUPFAM" id="SSF52283">
    <property type="entry name" value="Formate/glycerate dehydrogenase catalytic domain-like"/>
    <property type="match status" value="1"/>
</dbReference>
<evidence type="ECO:0000313" key="8">
    <source>
        <dbReference type="Proteomes" id="UP000315095"/>
    </source>
</evidence>
<comment type="caution">
    <text evidence="7">The sequence shown here is derived from an EMBL/GenBank/DDBJ whole genome shotgun (WGS) entry which is preliminary data.</text>
</comment>
<reference evidence="8" key="1">
    <citation type="submission" date="2017-01" db="EMBL/GenBank/DDBJ databases">
        <title>Komagataeibacter sp. MSKU9 whole genome sequencing project.</title>
        <authorList>
            <person name="Matsutani M."/>
            <person name="Naloka K."/>
            <person name="Theeragool G."/>
            <person name="Yakushi T."/>
            <person name="Matsushita K."/>
        </authorList>
    </citation>
    <scope>NUCLEOTIDE SEQUENCE [LARGE SCALE GENOMIC DNA]</scope>
    <source>
        <strain evidence="8">MSKU9</strain>
    </source>
</reference>
<dbReference type="PROSITE" id="PS00671">
    <property type="entry name" value="D_2_HYDROXYACID_DH_3"/>
    <property type="match status" value="1"/>
</dbReference>
<feature type="domain" description="D-isomer specific 2-hydroxyacid dehydrogenase NAD-binding" evidence="6">
    <location>
        <begin position="106"/>
        <end position="282"/>
    </location>
</feature>
<evidence type="ECO:0000256" key="1">
    <source>
        <dbReference type="ARBA" id="ARBA00005854"/>
    </source>
</evidence>
<evidence type="ECO:0000259" key="6">
    <source>
        <dbReference type="Pfam" id="PF02826"/>
    </source>
</evidence>
<dbReference type="EMBL" id="BDLU01000067">
    <property type="protein sequence ID" value="GCE85024.1"/>
    <property type="molecule type" value="Genomic_DNA"/>
</dbReference>
<dbReference type="OrthoDB" id="9793626at2"/>
<gene>
    <name evidence="7" type="ORF">MSKU9_3165</name>
</gene>
<dbReference type="GO" id="GO:0016616">
    <property type="term" value="F:oxidoreductase activity, acting on the CH-OH group of donors, NAD or NADP as acceptor"/>
    <property type="evidence" value="ECO:0007669"/>
    <property type="project" value="InterPro"/>
</dbReference>
<dbReference type="CDD" id="cd12173">
    <property type="entry name" value="PGDH_4"/>
    <property type="match status" value="1"/>
</dbReference>
<dbReference type="Pfam" id="PF02826">
    <property type="entry name" value="2-Hacid_dh_C"/>
    <property type="match status" value="1"/>
</dbReference>
<dbReference type="Pfam" id="PF00389">
    <property type="entry name" value="2-Hacid_dh"/>
    <property type="match status" value="1"/>
</dbReference>
<evidence type="ECO:0000256" key="3">
    <source>
        <dbReference type="ARBA" id="ARBA00023027"/>
    </source>
</evidence>
<keyword evidence="2 4" id="KW-0560">Oxidoreductase</keyword>
<dbReference type="GO" id="GO:0051287">
    <property type="term" value="F:NAD binding"/>
    <property type="evidence" value="ECO:0007669"/>
    <property type="project" value="InterPro"/>
</dbReference>
<proteinExistence type="inferred from homology"/>
<evidence type="ECO:0000256" key="4">
    <source>
        <dbReference type="RuleBase" id="RU003719"/>
    </source>
</evidence>
<accession>A0A4P5NXH0</accession>
<keyword evidence="3" id="KW-0520">NAD</keyword>
<dbReference type="InterPro" id="IPR029753">
    <property type="entry name" value="D-isomer_DH_CS"/>
</dbReference>
<dbReference type="InterPro" id="IPR006139">
    <property type="entry name" value="D-isomer_2_OHA_DH_cat_dom"/>
</dbReference>
<name>A0A4P5NXH0_9PROT</name>
<evidence type="ECO:0000259" key="5">
    <source>
        <dbReference type="Pfam" id="PF00389"/>
    </source>
</evidence>
<dbReference type="InterPro" id="IPR006140">
    <property type="entry name" value="D-isomer_DH_NAD-bd"/>
</dbReference>
<comment type="similarity">
    <text evidence="1 4">Belongs to the D-isomer specific 2-hydroxyacid dehydrogenase family.</text>
</comment>
<dbReference type="RefSeq" id="WP_141262398.1">
    <property type="nucleotide sequence ID" value="NZ_BDLU01000067.1"/>
</dbReference>
<dbReference type="SUPFAM" id="SSF51735">
    <property type="entry name" value="NAD(P)-binding Rossmann-fold domains"/>
    <property type="match status" value="1"/>
</dbReference>
<evidence type="ECO:0000313" key="7">
    <source>
        <dbReference type="EMBL" id="GCE85024.1"/>
    </source>
</evidence>
<dbReference type="Gene3D" id="3.40.50.720">
    <property type="entry name" value="NAD(P)-binding Rossmann-like Domain"/>
    <property type="match status" value="2"/>
</dbReference>
<feature type="domain" description="D-isomer specific 2-hydroxyacid dehydrogenase catalytic" evidence="5">
    <location>
        <begin position="4"/>
        <end position="308"/>
    </location>
</feature>
<dbReference type="AlphaFoldDB" id="A0A4P5NXH0"/>